<evidence type="ECO:0008006" key="3">
    <source>
        <dbReference type="Google" id="ProtNLM"/>
    </source>
</evidence>
<name>A0A2S0KNH2_9FIRM</name>
<dbReference type="RefSeq" id="WP_106012539.1">
    <property type="nucleotide sequence ID" value="NZ_CP027226.1"/>
</dbReference>
<protein>
    <recommendedName>
        <fullName evidence="3">Septicolysin</fullName>
    </recommendedName>
</protein>
<proteinExistence type="predicted"/>
<dbReference type="NCBIfam" id="NF038048">
    <property type="entry name" value="DIP1984_fam"/>
    <property type="match status" value="1"/>
</dbReference>
<accession>A0A2S0KNH2</accession>
<evidence type="ECO:0000313" key="1">
    <source>
        <dbReference type="EMBL" id="AVM42585.1"/>
    </source>
</evidence>
<dbReference type="EMBL" id="CP027226">
    <property type="protein sequence ID" value="AVM42585.1"/>
    <property type="molecule type" value="Genomic_DNA"/>
</dbReference>
<organism evidence="1 2">
    <name type="scientific">Fastidiosipila sanguinis</name>
    <dbReference type="NCBI Taxonomy" id="236753"/>
    <lineage>
        <taxon>Bacteria</taxon>
        <taxon>Bacillati</taxon>
        <taxon>Bacillota</taxon>
        <taxon>Clostridia</taxon>
        <taxon>Eubacteriales</taxon>
        <taxon>Oscillospiraceae</taxon>
        <taxon>Fastidiosipila</taxon>
    </lineage>
</organism>
<evidence type="ECO:0000313" key="2">
    <source>
        <dbReference type="Proteomes" id="UP000237947"/>
    </source>
</evidence>
<reference evidence="2" key="1">
    <citation type="submission" date="2018-02" db="EMBL/GenBank/DDBJ databases">
        <authorList>
            <person name="Holder M.E."/>
            <person name="Ajami N.J."/>
            <person name="Petrosino J.F."/>
        </authorList>
    </citation>
    <scope>NUCLEOTIDE SEQUENCE [LARGE SCALE GENOMIC DNA]</scope>
    <source>
        <strain evidence="2">CCUG 47711</strain>
    </source>
</reference>
<keyword evidence="2" id="KW-1185">Reference proteome</keyword>
<dbReference type="Gene3D" id="6.10.320.10">
    <property type="match status" value="1"/>
</dbReference>
<dbReference type="Pfam" id="PF20935">
    <property type="entry name" value="DUF6847"/>
    <property type="match status" value="1"/>
</dbReference>
<dbReference type="InterPro" id="IPR047741">
    <property type="entry name" value="DIP1984-like"/>
</dbReference>
<dbReference type="Proteomes" id="UP000237947">
    <property type="component" value="Chromosome"/>
</dbReference>
<gene>
    <name evidence="1" type="ORF">C5Q98_04835</name>
</gene>
<dbReference type="CDD" id="cd12208">
    <property type="entry name" value="DIP1984-like"/>
    <property type="match status" value="1"/>
</dbReference>
<dbReference type="AlphaFoldDB" id="A0A2S0KNH2"/>
<dbReference type="OrthoDB" id="3730241at2"/>
<dbReference type="KEGG" id="fsa:C5Q98_04835"/>
<sequence length="150" mass="17078">MKLAQALQIRSDLQNKALDLRTRLENNATYQEGEPTAEDPLKLIEELEGVISSLETYVYRIHKTNNETITADGSISELLAKRDALALKRSIYENFLNTASDISPRYSRTEIKTFPSVNVSELRKKADAIAKELRELDLLIQEANWTIELL</sequence>